<sequence length="341" mass="40848">MPAKPKFLLIAPWDYQLYVVIEKNLTHLGYEVVVVHNNQYAFTYKDSFRKMNYLVKKLFSSDKRRLKADYLTSKRRSLIQKHDRYEVTLVIRSDLFSTELLLEAKARSVKFISFFYDGLTLNPQVLPQIKWFDRFFIFDRTEINTFKAYGVEYAPNFYVDYPELNSNSLKNQPAYKIYYISSYHPSRIEIIQSFYKYVTTKLQPVRFDFVYQPQDEEKIPAFIKKNFNCLPTIVPYEEQLRLIKNTEIILDFKMDAHAGFSFRIFDGINWQKKVITTNDLVVEEDFYHPNNFFVLTETNEVELDAFLILPYVPLDPAIREKYSFKSWLQRVIDYVPSYKQK</sequence>
<dbReference type="RefSeq" id="WP_104711219.1">
    <property type="nucleotide sequence ID" value="NZ_PTRA01000001.1"/>
</dbReference>
<dbReference type="AlphaFoldDB" id="A0A2S7IPG7"/>
<proteinExistence type="predicted"/>
<dbReference type="EMBL" id="PTRA01000001">
    <property type="protein sequence ID" value="PQA59601.1"/>
    <property type="molecule type" value="Genomic_DNA"/>
</dbReference>
<evidence type="ECO:0000313" key="2">
    <source>
        <dbReference type="Proteomes" id="UP000239590"/>
    </source>
</evidence>
<dbReference type="OrthoDB" id="3251881at2"/>
<reference evidence="2" key="1">
    <citation type="submission" date="2018-02" db="EMBL/GenBank/DDBJ databases">
        <title>Genome sequencing of Solimonas sp. HR-BB.</title>
        <authorList>
            <person name="Lee Y."/>
            <person name="Jeon C.O."/>
        </authorList>
    </citation>
    <scope>NUCLEOTIDE SEQUENCE [LARGE SCALE GENOMIC DNA]</scope>
    <source>
        <strain evidence="2">HR-U</strain>
    </source>
</reference>
<evidence type="ECO:0008006" key="3">
    <source>
        <dbReference type="Google" id="ProtNLM"/>
    </source>
</evidence>
<evidence type="ECO:0000313" key="1">
    <source>
        <dbReference type="EMBL" id="PQA59601.1"/>
    </source>
</evidence>
<name>A0A2S7IPG7_9BACT</name>
<gene>
    <name evidence="1" type="ORF">C5O19_08165</name>
</gene>
<accession>A0A2S7IPG7</accession>
<organism evidence="1 2">
    <name type="scientific">Siphonobacter curvatus</name>
    <dbReference type="NCBI Taxonomy" id="2094562"/>
    <lineage>
        <taxon>Bacteria</taxon>
        <taxon>Pseudomonadati</taxon>
        <taxon>Bacteroidota</taxon>
        <taxon>Cytophagia</taxon>
        <taxon>Cytophagales</taxon>
        <taxon>Cytophagaceae</taxon>
        <taxon>Siphonobacter</taxon>
    </lineage>
</organism>
<protein>
    <recommendedName>
        <fullName evidence="3">Lipopolysaccharide biosynthesis protein</fullName>
    </recommendedName>
</protein>
<keyword evidence="2" id="KW-1185">Reference proteome</keyword>
<comment type="caution">
    <text evidence="1">The sequence shown here is derived from an EMBL/GenBank/DDBJ whole genome shotgun (WGS) entry which is preliminary data.</text>
</comment>
<dbReference type="Proteomes" id="UP000239590">
    <property type="component" value="Unassembled WGS sequence"/>
</dbReference>